<feature type="coiled-coil region" evidence="1">
    <location>
        <begin position="39"/>
        <end position="101"/>
    </location>
</feature>
<feature type="signal peptide" evidence="2">
    <location>
        <begin position="1"/>
        <end position="24"/>
    </location>
</feature>
<organism evidence="3 4">
    <name type="scientific">Zootermopsis nevadensis</name>
    <name type="common">Dampwood termite</name>
    <dbReference type="NCBI Taxonomy" id="136037"/>
    <lineage>
        <taxon>Eukaryota</taxon>
        <taxon>Metazoa</taxon>
        <taxon>Ecdysozoa</taxon>
        <taxon>Arthropoda</taxon>
        <taxon>Hexapoda</taxon>
        <taxon>Insecta</taxon>
        <taxon>Pterygota</taxon>
        <taxon>Neoptera</taxon>
        <taxon>Polyneoptera</taxon>
        <taxon>Dictyoptera</taxon>
        <taxon>Blattodea</taxon>
        <taxon>Blattoidea</taxon>
        <taxon>Termitoidae</taxon>
        <taxon>Termopsidae</taxon>
        <taxon>Zootermopsis</taxon>
    </lineage>
</organism>
<protein>
    <submittedName>
        <fullName evidence="3">Uncharacterized protein</fullName>
    </submittedName>
</protein>
<name>A0A067R0Y5_ZOONE</name>
<dbReference type="AlphaFoldDB" id="A0A067R0Y5"/>
<keyword evidence="2" id="KW-0732">Signal</keyword>
<proteinExistence type="predicted"/>
<evidence type="ECO:0000313" key="3">
    <source>
        <dbReference type="EMBL" id="KDR15563.1"/>
    </source>
</evidence>
<sequence length="123" mass="14261">MCHSFTVQSLILAVPLLILLCLYAESKYEKQEARLLTELHALRMRLKSAKDHIKEAEDKAELMEKDVKAVRIFMCELQASLTDTKNQNEKLEELIRQENSMVEQTDCVMCQQCKRSKGWGKLT</sequence>
<accession>A0A067R0Y5</accession>
<dbReference type="EMBL" id="KK852820">
    <property type="protein sequence ID" value="KDR15563.1"/>
    <property type="molecule type" value="Genomic_DNA"/>
</dbReference>
<dbReference type="Proteomes" id="UP000027135">
    <property type="component" value="Unassembled WGS sequence"/>
</dbReference>
<keyword evidence="1" id="KW-0175">Coiled coil</keyword>
<evidence type="ECO:0000256" key="1">
    <source>
        <dbReference type="SAM" id="Coils"/>
    </source>
</evidence>
<reference evidence="3 4" key="1">
    <citation type="journal article" date="2014" name="Nat. Commun.">
        <title>Molecular traces of alternative social organization in a termite genome.</title>
        <authorList>
            <person name="Terrapon N."/>
            <person name="Li C."/>
            <person name="Robertson H.M."/>
            <person name="Ji L."/>
            <person name="Meng X."/>
            <person name="Booth W."/>
            <person name="Chen Z."/>
            <person name="Childers C.P."/>
            <person name="Glastad K.M."/>
            <person name="Gokhale K."/>
            <person name="Gowin J."/>
            <person name="Gronenberg W."/>
            <person name="Hermansen R.A."/>
            <person name="Hu H."/>
            <person name="Hunt B.G."/>
            <person name="Huylmans A.K."/>
            <person name="Khalil S.M."/>
            <person name="Mitchell R.D."/>
            <person name="Munoz-Torres M.C."/>
            <person name="Mustard J.A."/>
            <person name="Pan H."/>
            <person name="Reese J.T."/>
            <person name="Scharf M.E."/>
            <person name="Sun F."/>
            <person name="Vogel H."/>
            <person name="Xiao J."/>
            <person name="Yang W."/>
            <person name="Yang Z."/>
            <person name="Yang Z."/>
            <person name="Zhou J."/>
            <person name="Zhu J."/>
            <person name="Brent C.S."/>
            <person name="Elsik C.G."/>
            <person name="Goodisman M.A."/>
            <person name="Liberles D.A."/>
            <person name="Roe R.M."/>
            <person name="Vargo E.L."/>
            <person name="Vilcinskas A."/>
            <person name="Wang J."/>
            <person name="Bornberg-Bauer E."/>
            <person name="Korb J."/>
            <person name="Zhang G."/>
            <person name="Liebig J."/>
        </authorList>
    </citation>
    <scope>NUCLEOTIDE SEQUENCE [LARGE SCALE GENOMIC DNA]</scope>
    <source>
        <tissue evidence="3">Whole organism</tissue>
    </source>
</reference>
<dbReference type="InParanoid" id="A0A067R0Y5"/>
<feature type="chain" id="PRO_5001647953" evidence="2">
    <location>
        <begin position="25"/>
        <end position="123"/>
    </location>
</feature>
<evidence type="ECO:0000313" key="4">
    <source>
        <dbReference type="Proteomes" id="UP000027135"/>
    </source>
</evidence>
<gene>
    <name evidence="3" type="ORF">L798_10507</name>
</gene>
<evidence type="ECO:0000256" key="2">
    <source>
        <dbReference type="SAM" id="SignalP"/>
    </source>
</evidence>
<keyword evidence="4" id="KW-1185">Reference proteome</keyword>